<feature type="transmembrane region" description="Helical" evidence="1">
    <location>
        <begin position="7"/>
        <end position="25"/>
    </location>
</feature>
<feature type="transmembrane region" description="Helical" evidence="1">
    <location>
        <begin position="74"/>
        <end position="90"/>
    </location>
</feature>
<dbReference type="AlphaFoldDB" id="A0AAW2H7U6"/>
<protein>
    <submittedName>
        <fullName evidence="2">Uncharacterized protein</fullName>
    </submittedName>
</protein>
<name>A0AAW2H7U6_9NEOP</name>
<organism evidence="2">
    <name type="scientific">Menopon gallinae</name>
    <name type="common">poultry shaft louse</name>
    <dbReference type="NCBI Taxonomy" id="328185"/>
    <lineage>
        <taxon>Eukaryota</taxon>
        <taxon>Metazoa</taxon>
        <taxon>Ecdysozoa</taxon>
        <taxon>Arthropoda</taxon>
        <taxon>Hexapoda</taxon>
        <taxon>Insecta</taxon>
        <taxon>Pterygota</taxon>
        <taxon>Neoptera</taxon>
        <taxon>Paraneoptera</taxon>
        <taxon>Psocodea</taxon>
        <taxon>Troctomorpha</taxon>
        <taxon>Phthiraptera</taxon>
        <taxon>Amblycera</taxon>
        <taxon>Menoponidae</taxon>
        <taxon>Menopon</taxon>
    </lineage>
</organism>
<comment type="caution">
    <text evidence="2">The sequence shown here is derived from an EMBL/GenBank/DDBJ whole genome shotgun (WGS) entry which is preliminary data.</text>
</comment>
<feature type="transmembrane region" description="Helical" evidence="1">
    <location>
        <begin position="102"/>
        <end position="120"/>
    </location>
</feature>
<sequence>MIVNRSLVIQYLFLYAAETGFYVYYARDIVNFYYGQSKAEGLNIFFSELSLSATRVLSDIALCNAVINDSLESFYVYVGLKITIFAKLLIEIPLPHHFRYPFIYYLVPLIAQIIFVAANYDTITRNALWKYYKTIGSSLTLQTAYNLEGIRHIIPYFYTIALLDSLFCFYEAREVVLYKFASLALIAGMIVYLAIIFAWYIRLFEENEIGTLIFDIVRAAIYLPCSLADYLYYGSGLKEIYYRGR</sequence>
<accession>A0AAW2H7U6</accession>
<evidence type="ECO:0000256" key="1">
    <source>
        <dbReference type="SAM" id="Phobius"/>
    </source>
</evidence>
<feature type="transmembrane region" description="Helical" evidence="1">
    <location>
        <begin position="153"/>
        <end position="170"/>
    </location>
</feature>
<keyword evidence="1" id="KW-0472">Membrane</keyword>
<reference evidence="2" key="1">
    <citation type="journal article" date="2024" name="Gigascience">
        <title>Chromosome-level genome of the poultry shaft louse Menopon gallinae provides insight into the host-switching and adaptive evolution of parasitic lice.</title>
        <authorList>
            <person name="Xu Y."/>
            <person name="Ma L."/>
            <person name="Liu S."/>
            <person name="Liang Y."/>
            <person name="Liu Q."/>
            <person name="He Z."/>
            <person name="Tian L."/>
            <person name="Duan Y."/>
            <person name="Cai W."/>
            <person name="Li H."/>
            <person name="Song F."/>
        </authorList>
    </citation>
    <scope>NUCLEOTIDE SEQUENCE</scope>
    <source>
        <strain evidence="2">Cailab_2023a</strain>
    </source>
</reference>
<keyword evidence="1" id="KW-0812">Transmembrane</keyword>
<gene>
    <name evidence="2" type="ORF">PYX00_011576</name>
</gene>
<proteinExistence type="predicted"/>
<feature type="transmembrane region" description="Helical" evidence="1">
    <location>
        <begin position="212"/>
        <end position="233"/>
    </location>
</feature>
<dbReference type="EMBL" id="JARGDH010000006">
    <property type="protein sequence ID" value="KAL0265859.1"/>
    <property type="molecule type" value="Genomic_DNA"/>
</dbReference>
<evidence type="ECO:0000313" key="2">
    <source>
        <dbReference type="EMBL" id="KAL0265859.1"/>
    </source>
</evidence>
<keyword evidence="1" id="KW-1133">Transmembrane helix</keyword>
<feature type="transmembrane region" description="Helical" evidence="1">
    <location>
        <begin position="177"/>
        <end position="200"/>
    </location>
</feature>